<proteinExistence type="predicted"/>
<gene>
    <name evidence="1" type="ORF">S06H3_01999</name>
</gene>
<name>X1M044_9ZZZZ</name>
<accession>X1M044</accession>
<evidence type="ECO:0000313" key="1">
    <source>
        <dbReference type="EMBL" id="GAH99763.1"/>
    </source>
</evidence>
<organism evidence="1">
    <name type="scientific">marine sediment metagenome</name>
    <dbReference type="NCBI Taxonomy" id="412755"/>
    <lineage>
        <taxon>unclassified sequences</taxon>
        <taxon>metagenomes</taxon>
        <taxon>ecological metagenomes</taxon>
    </lineage>
</organism>
<sequence length="82" mass="9004">MAISNEDIDRVAKASADEIVKSLELGSGSPATGIDINKLPGYVYFWGSSKPFTIVWGKHKDGTVSFTSLRLIERDLADFIKE</sequence>
<dbReference type="AlphaFoldDB" id="X1M044"/>
<protein>
    <submittedName>
        <fullName evidence="1">Uncharacterized protein</fullName>
    </submittedName>
</protein>
<reference evidence="1" key="1">
    <citation type="journal article" date="2014" name="Front. Microbiol.">
        <title>High frequency of phylogenetically diverse reductive dehalogenase-homologous genes in deep subseafloor sedimentary metagenomes.</title>
        <authorList>
            <person name="Kawai M."/>
            <person name="Futagami T."/>
            <person name="Toyoda A."/>
            <person name="Takaki Y."/>
            <person name="Nishi S."/>
            <person name="Hori S."/>
            <person name="Arai W."/>
            <person name="Tsubouchi T."/>
            <person name="Morono Y."/>
            <person name="Uchiyama I."/>
            <person name="Ito T."/>
            <person name="Fujiyama A."/>
            <person name="Inagaki F."/>
            <person name="Takami H."/>
        </authorList>
    </citation>
    <scope>NUCLEOTIDE SEQUENCE</scope>
    <source>
        <strain evidence="1">Expedition CK06-06</strain>
    </source>
</reference>
<dbReference type="EMBL" id="BARV01000549">
    <property type="protein sequence ID" value="GAH99763.1"/>
    <property type="molecule type" value="Genomic_DNA"/>
</dbReference>
<comment type="caution">
    <text evidence="1">The sequence shown here is derived from an EMBL/GenBank/DDBJ whole genome shotgun (WGS) entry which is preliminary data.</text>
</comment>